<organism evidence="2">
    <name type="scientific">Mizugakiibacter sediminis</name>
    <dbReference type="NCBI Taxonomy" id="1475481"/>
    <lineage>
        <taxon>Bacteria</taxon>
        <taxon>Pseudomonadati</taxon>
        <taxon>Pseudomonadota</taxon>
        <taxon>Gammaproteobacteria</taxon>
        <taxon>Lysobacterales</taxon>
        <taxon>Rhodanobacteraceae</taxon>
        <taxon>Mizugakiibacter</taxon>
    </lineage>
</organism>
<gene>
    <name evidence="1" type="ORF">MBSD_1609</name>
    <name evidence="2" type="ORF">MBSD_n0134</name>
</gene>
<sequence length="97" mass="10370">MADAKLSREHALALLHKLAHDDEFRDRFESHPANALLSLGVPPKTVAAFPPASMAPLKLPEKSRFASLHSEVAAAPTSEFRCMSGPNSWFGGAGSDT</sequence>
<proteinExistence type="predicted"/>
<dbReference type="EMBL" id="DF952379">
    <property type="protein sequence ID" value="GAN45069.1"/>
    <property type="molecule type" value="Genomic_DNA"/>
</dbReference>
<evidence type="ECO:0000313" key="3">
    <source>
        <dbReference type="Proteomes" id="UP000253740"/>
    </source>
</evidence>
<evidence type="ECO:0000313" key="2">
    <source>
        <dbReference type="EMBL" id="GAP64852.1"/>
    </source>
</evidence>
<dbReference type="RefSeq" id="WP_082306400.1">
    <property type="nucleotide sequence ID" value="NZ_DF970134.1"/>
</dbReference>
<name>A0A0K8QK35_9GAMM</name>
<dbReference type="InterPro" id="IPR030976">
    <property type="entry name" value="Mod_pep_NH_fam"/>
</dbReference>
<dbReference type="EMBL" id="DF970134">
    <property type="protein sequence ID" value="GAP64852.1"/>
    <property type="molecule type" value="Genomic_DNA"/>
</dbReference>
<dbReference type="NCBIfam" id="TIGR04509">
    <property type="entry name" value="mod_pep_NH_fam"/>
    <property type="match status" value="1"/>
</dbReference>
<reference evidence="1" key="1">
    <citation type="submission" date="2015-03" db="EMBL/GenBank/DDBJ databases">
        <title>Draft genome sequence of Mizugakiibacter sediminis skMP5.</title>
        <authorList>
            <person name="Watanabe T."/>
            <person name="Kojima H."/>
            <person name="Fukui M."/>
        </authorList>
    </citation>
    <scope>NUCLEOTIDE SEQUENCE</scope>
    <source>
        <strain evidence="1">SkMP5</strain>
    </source>
</reference>
<accession>A0A0K8QK35</accession>
<dbReference type="Proteomes" id="UP000253740">
    <property type="component" value="Unassembled WGS sequence"/>
</dbReference>
<dbReference type="OrthoDB" id="5959633at2"/>
<dbReference type="AlphaFoldDB" id="A0A0K8QK35"/>
<protein>
    <submittedName>
        <fullName evidence="2">Uncharacterized protein</fullName>
    </submittedName>
</protein>
<reference evidence="2" key="2">
    <citation type="submission" date="2015-08" db="EMBL/GenBank/DDBJ databases">
        <title>Complete DNA Sequence of Pseudomonas syringae pv. actinidiae, the Causal Agent of Kiwifruit Canker Disease.</title>
        <authorList>
            <person name="Rikkerink E.H.A."/>
            <person name="Fineran P.C."/>
        </authorList>
    </citation>
    <scope>NUCLEOTIDE SEQUENCE</scope>
    <source>
        <strain evidence="2">SkMP5</strain>
    </source>
</reference>
<evidence type="ECO:0000313" key="1">
    <source>
        <dbReference type="EMBL" id="GAN45069.1"/>
    </source>
</evidence>
<dbReference type="HOGENOM" id="CLU_2343589_0_0_6"/>
<keyword evidence="3" id="KW-1185">Reference proteome</keyword>